<comment type="cofactor">
    <cofactor evidence="1">
        <name>Mg(2+)</name>
        <dbReference type="ChEBI" id="CHEBI:18420"/>
    </cofactor>
</comment>
<keyword evidence="17" id="KW-1185">Reference proteome</keyword>
<evidence type="ECO:0000259" key="15">
    <source>
        <dbReference type="Pfam" id="PF00365"/>
    </source>
</evidence>
<feature type="compositionally biased region" description="Polar residues" evidence="14">
    <location>
        <begin position="1"/>
        <end position="10"/>
    </location>
</feature>
<dbReference type="GO" id="GO:0070095">
    <property type="term" value="F:fructose-6-phosphate binding"/>
    <property type="evidence" value="ECO:0007669"/>
    <property type="project" value="TreeGrafter"/>
</dbReference>
<dbReference type="PANTHER" id="PTHR13697">
    <property type="entry name" value="PHOSPHOFRUCTOKINASE"/>
    <property type="match status" value="1"/>
</dbReference>
<dbReference type="GO" id="GO:0006002">
    <property type="term" value="P:fructose 6-phosphate metabolic process"/>
    <property type="evidence" value="ECO:0007669"/>
    <property type="project" value="InterPro"/>
</dbReference>
<sequence length="785" mass="88811">MSTNNCNRLQSSSNDKSIKSTSNKSKRSSTSSNIAVLTSGGDCQGMNSVLYGLTCRHIDTIMATNNSNDKTELYLVYNGYQGLIDGSSRSIISANLKILHRHLYQGGTIINSSRCREFYHQDGRRKAAYNLLRLNIQNLIIIGGDGSLTGANHLRREWPQFVKELIDKGEFDAKNSNSQLNLIGIIGSIDNDFFGSEMTIGTDSALARVVESIDALKTTAKSHSRAIVVEVMGRNCGYLAISTALATQASYVFIPEYPHRSTDEWQKKLAARLQYERNNGQYYHIVIIAEGACDNNGDSIKSNQIKDYLNKDCNIETRLIILGHLQRGGYTSAFDHLMSMSMGIKAYDMIRMKEVEPTAAEEKETADDKSSSSYCIDEMAKLTRFVRERNWPKVMEYRGVNFINTWENYRNLMSPPSKSALSIFDRPKSSTSTSGYCWAIMICSSNHNSPMPGTNGILFALVRYGQAQNITVIGYRNGLEGLYGNDYQRFEWQDVADITSISGSIIGSQSRSRKSTPRINDENIERIITNLQMNKIKFLCFVGDHQAFDHLQSLNEYRKRFDYLLDMKLCYIPVSAVDFDIDNDTNSNDNDSTIVWSKLGRDSMMNKTIRLICDLIYSTQGTYNQLFMIRINLDMLSSTTFIRSNEFAMAVGAAIIYPKDKSNRMEPPLHPESIKTTAIELRESILQTNENKFVIIHYPLWSKIQSIFMSIIAPFSDRIRLNSIDMTAMQMPTHASPFDRKLGVKLGMECGRYFSNANFETTPLMISTPFLYEARPIKSRIRKSK</sequence>
<dbReference type="PRINTS" id="PR00476">
    <property type="entry name" value="PHFRCTKINASE"/>
</dbReference>
<dbReference type="SUPFAM" id="SSF53784">
    <property type="entry name" value="Phosphofructokinase"/>
    <property type="match status" value="2"/>
</dbReference>
<evidence type="ECO:0000256" key="2">
    <source>
        <dbReference type="ARBA" id="ARBA00004496"/>
    </source>
</evidence>
<dbReference type="GO" id="GO:0003872">
    <property type="term" value="F:6-phosphofructokinase activity"/>
    <property type="evidence" value="ECO:0007669"/>
    <property type="project" value="UniProtKB-EC"/>
</dbReference>
<dbReference type="InterPro" id="IPR035966">
    <property type="entry name" value="PKF_sf"/>
</dbReference>
<dbReference type="Proteomes" id="UP000790347">
    <property type="component" value="Unassembled WGS sequence"/>
</dbReference>
<gene>
    <name evidence="16" type="ORF">DERF_014113</name>
</gene>
<evidence type="ECO:0000256" key="6">
    <source>
        <dbReference type="ARBA" id="ARBA00022679"/>
    </source>
</evidence>
<dbReference type="GO" id="GO:0061621">
    <property type="term" value="P:canonical glycolysis"/>
    <property type="evidence" value="ECO:0007669"/>
    <property type="project" value="TreeGrafter"/>
</dbReference>
<feature type="domain" description="Phosphofructokinase" evidence="15">
    <location>
        <begin position="33"/>
        <end position="350"/>
    </location>
</feature>
<evidence type="ECO:0000256" key="11">
    <source>
        <dbReference type="ARBA" id="ARBA00022842"/>
    </source>
</evidence>
<dbReference type="GO" id="GO:0005945">
    <property type="term" value="C:6-phosphofructokinase complex"/>
    <property type="evidence" value="ECO:0007669"/>
    <property type="project" value="TreeGrafter"/>
</dbReference>
<dbReference type="Gene3D" id="3.40.50.450">
    <property type="match status" value="2"/>
</dbReference>
<keyword evidence="5" id="KW-0963">Cytoplasm</keyword>
<dbReference type="GO" id="GO:0016208">
    <property type="term" value="F:AMP binding"/>
    <property type="evidence" value="ECO:0007669"/>
    <property type="project" value="TreeGrafter"/>
</dbReference>
<dbReference type="AlphaFoldDB" id="A0A922KTP4"/>
<dbReference type="GO" id="GO:0030388">
    <property type="term" value="P:fructose 1,6-bisphosphate metabolic process"/>
    <property type="evidence" value="ECO:0007669"/>
    <property type="project" value="TreeGrafter"/>
</dbReference>
<organism evidence="16 17">
    <name type="scientific">Dermatophagoides farinae</name>
    <name type="common">American house dust mite</name>
    <dbReference type="NCBI Taxonomy" id="6954"/>
    <lineage>
        <taxon>Eukaryota</taxon>
        <taxon>Metazoa</taxon>
        <taxon>Ecdysozoa</taxon>
        <taxon>Arthropoda</taxon>
        <taxon>Chelicerata</taxon>
        <taxon>Arachnida</taxon>
        <taxon>Acari</taxon>
        <taxon>Acariformes</taxon>
        <taxon>Sarcoptiformes</taxon>
        <taxon>Astigmata</taxon>
        <taxon>Psoroptidia</taxon>
        <taxon>Analgoidea</taxon>
        <taxon>Pyroglyphidae</taxon>
        <taxon>Dermatophagoidinae</taxon>
        <taxon>Dermatophagoides</taxon>
    </lineage>
</organism>
<keyword evidence="12" id="KW-0324">Glycolysis</keyword>
<comment type="pathway">
    <text evidence="3">Carbohydrate degradation; glycolysis; D-glyceraldehyde 3-phosphate and glycerone phosphate from D-glucose: step 3/4.</text>
</comment>
<dbReference type="GO" id="GO:0048029">
    <property type="term" value="F:monosaccharide binding"/>
    <property type="evidence" value="ECO:0007669"/>
    <property type="project" value="TreeGrafter"/>
</dbReference>
<dbReference type="Pfam" id="PF00365">
    <property type="entry name" value="PFK"/>
    <property type="match status" value="2"/>
</dbReference>
<dbReference type="GO" id="GO:0042802">
    <property type="term" value="F:identical protein binding"/>
    <property type="evidence" value="ECO:0007669"/>
    <property type="project" value="TreeGrafter"/>
</dbReference>
<evidence type="ECO:0000256" key="10">
    <source>
        <dbReference type="ARBA" id="ARBA00022840"/>
    </source>
</evidence>
<evidence type="ECO:0000256" key="13">
    <source>
        <dbReference type="ARBA" id="ARBA00048070"/>
    </source>
</evidence>
<reference evidence="16" key="2">
    <citation type="journal article" date="2022" name="Res Sq">
        <title>Comparative Genomics Reveals Insights into the Divergent Evolution of Astigmatic Mites and Household Pest Adaptations.</title>
        <authorList>
            <person name="Xiong Q."/>
            <person name="Wan A.T.-Y."/>
            <person name="Liu X.-Y."/>
            <person name="Fung C.S.-H."/>
            <person name="Xiao X."/>
            <person name="Malainual N."/>
            <person name="Hou J."/>
            <person name="Wang L."/>
            <person name="Wang M."/>
            <person name="Yang K."/>
            <person name="Cui Y."/>
            <person name="Leung E."/>
            <person name="Nong W."/>
            <person name="Shin S.-K."/>
            <person name="Au S."/>
            <person name="Jeong K.Y."/>
            <person name="Chew F.T."/>
            <person name="Hui J."/>
            <person name="Leung T.F."/>
            <person name="Tungtrongchitr A."/>
            <person name="Zhong N."/>
            <person name="Liu Z."/>
            <person name="Tsui S."/>
        </authorList>
    </citation>
    <scope>NUCLEOTIDE SEQUENCE</scope>
    <source>
        <strain evidence="16">Derf</strain>
        <tissue evidence="16">Whole organism</tissue>
    </source>
</reference>
<dbReference type="Gene3D" id="3.40.50.460">
    <property type="entry name" value="Phosphofructokinase domain"/>
    <property type="match status" value="2"/>
</dbReference>
<evidence type="ECO:0000256" key="5">
    <source>
        <dbReference type="ARBA" id="ARBA00022490"/>
    </source>
</evidence>
<evidence type="ECO:0000256" key="3">
    <source>
        <dbReference type="ARBA" id="ARBA00004679"/>
    </source>
</evidence>
<comment type="caution">
    <text evidence="16">The sequence shown here is derived from an EMBL/GenBank/DDBJ whole genome shotgun (WGS) entry which is preliminary data.</text>
</comment>
<evidence type="ECO:0000256" key="8">
    <source>
        <dbReference type="ARBA" id="ARBA00022741"/>
    </source>
</evidence>
<comment type="subcellular location">
    <subcellularLocation>
        <location evidence="2">Cytoplasm</location>
    </subcellularLocation>
</comment>
<keyword evidence="6" id="KW-0808">Transferase</keyword>
<feature type="domain" description="Phosphofructokinase" evidence="15">
    <location>
        <begin position="449"/>
        <end position="750"/>
    </location>
</feature>
<keyword evidence="7" id="KW-0479">Metal-binding</keyword>
<dbReference type="PANTHER" id="PTHR13697:SF4">
    <property type="entry name" value="ATP-DEPENDENT 6-PHOSPHOFRUCTOKINASE"/>
    <property type="match status" value="1"/>
</dbReference>
<evidence type="ECO:0000256" key="12">
    <source>
        <dbReference type="ARBA" id="ARBA00023152"/>
    </source>
</evidence>
<evidence type="ECO:0000313" key="17">
    <source>
        <dbReference type="Proteomes" id="UP000790347"/>
    </source>
</evidence>
<dbReference type="EMBL" id="ASGP02000008">
    <property type="protein sequence ID" value="KAH9493361.1"/>
    <property type="molecule type" value="Genomic_DNA"/>
</dbReference>
<dbReference type="GO" id="GO:0005524">
    <property type="term" value="F:ATP binding"/>
    <property type="evidence" value="ECO:0007669"/>
    <property type="project" value="UniProtKB-KW"/>
</dbReference>
<dbReference type="EC" id="2.7.1.11" evidence="4"/>
<dbReference type="InterPro" id="IPR022953">
    <property type="entry name" value="ATP_PFK"/>
</dbReference>
<keyword evidence="10" id="KW-0067">ATP-binding</keyword>
<feature type="region of interest" description="Disordered" evidence="14">
    <location>
        <begin position="1"/>
        <end position="33"/>
    </location>
</feature>
<dbReference type="FunFam" id="3.40.50.460:FF:000002">
    <property type="entry name" value="ATP-dependent 6-phosphofructokinase"/>
    <property type="match status" value="1"/>
</dbReference>
<reference evidence="16" key="1">
    <citation type="submission" date="2013-05" db="EMBL/GenBank/DDBJ databases">
        <authorList>
            <person name="Yim A.K.Y."/>
            <person name="Chan T.F."/>
            <person name="Ji K.M."/>
            <person name="Liu X.Y."/>
            <person name="Zhou J.W."/>
            <person name="Li R.Q."/>
            <person name="Yang K.Y."/>
            <person name="Li J."/>
            <person name="Li M."/>
            <person name="Law P.T.W."/>
            <person name="Wu Y.L."/>
            <person name="Cai Z.L."/>
            <person name="Qin H."/>
            <person name="Bao Y."/>
            <person name="Leung R.K.K."/>
            <person name="Ng P.K.S."/>
            <person name="Zou J."/>
            <person name="Zhong X.J."/>
            <person name="Ran P.X."/>
            <person name="Zhong N.S."/>
            <person name="Liu Z.G."/>
            <person name="Tsui S.K.W."/>
        </authorList>
    </citation>
    <scope>NUCLEOTIDE SEQUENCE</scope>
    <source>
        <strain evidence="16">Derf</strain>
        <tissue evidence="16">Whole organism</tissue>
    </source>
</reference>
<keyword evidence="11" id="KW-0460">Magnesium</keyword>
<evidence type="ECO:0000256" key="7">
    <source>
        <dbReference type="ARBA" id="ARBA00022723"/>
    </source>
</evidence>
<protein>
    <recommendedName>
        <fullName evidence="4">6-phosphofructokinase</fullName>
        <ecNumber evidence="4">2.7.1.11</ecNumber>
    </recommendedName>
</protein>
<evidence type="ECO:0000256" key="1">
    <source>
        <dbReference type="ARBA" id="ARBA00001946"/>
    </source>
</evidence>
<evidence type="ECO:0000256" key="9">
    <source>
        <dbReference type="ARBA" id="ARBA00022777"/>
    </source>
</evidence>
<keyword evidence="9" id="KW-0418">Kinase</keyword>
<evidence type="ECO:0000256" key="4">
    <source>
        <dbReference type="ARBA" id="ARBA00012055"/>
    </source>
</evidence>
<proteinExistence type="predicted"/>
<evidence type="ECO:0000313" key="16">
    <source>
        <dbReference type="EMBL" id="KAH9493361.1"/>
    </source>
</evidence>
<feature type="compositionally biased region" description="Low complexity" evidence="14">
    <location>
        <begin position="11"/>
        <end position="33"/>
    </location>
</feature>
<accession>A0A922KTP4</accession>
<comment type="catalytic activity">
    <reaction evidence="13">
        <text>beta-D-fructose 6-phosphate + ATP = beta-D-fructose 1,6-bisphosphate + ADP + H(+)</text>
        <dbReference type="Rhea" id="RHEA:16109"/>
        <dbReference type="ChEBI" id="CHEBI:15378"/>
        <dbReference type="ChEBI" id="CHEBI:30616"/>
        <dbReference type="ChEBI" id="CHEBI:32966"/>
        <dbReference type="ChEBI" id="CHEBI:57634"/>
        <dbReference type="ChEBI" id="CHEBI:456216"/>
        <dbReference type="EC" id="2.7.1.11"/>
    </reaction>
</comment>
<dbReference type="GO" id="GO:0046872">
    <property type="term" value="F:metal ion binding"/>
    <property type="evidence" value="ECO:0007669"/>
    <property type="project" value="UniProtKB-KW"/>
</dbReference>
<keyword evidence="8" id="KW-0547">Nucleotide-binding</keyword>
<name>A0A922KTP4_DERFA</name>
<dbReference type="InterPro" id="IPR000023">
    <property type="entry name" value="Phosphofructokinase_dom"/>
</dbReference>
<evidence type="ECO:0000256" key="14">
    <source>
        <dbReference type="SAM" id="MobiDB-lite"/>
    </source>
</evidence>